<dbReference type="EMBL" id="JASZZN010000007">
    <property type="protein sequence ID" value="MDM4016002.1"/>
    <property type="molecule type" value="Genomic_DNA"/>
</dbReference>
<proteinExistence type="predicted"/>
<reference evidence="6 7" key="1">
    <citation type="submission" date="2023-06" db="EMBL/GenBank/DDBJ databases">
        <title>Roseiconus lacunae JC819 isolated from Gulf of Mannar region, Tamil Nadu.</title>
        <authorList>
            <person name="Pk S."/>
            <person name="Ch S."/>
            <person name="Ch V.R."/>
        </authorList>
    </citation>
    <scope>NUCLEOTIDE SEQUENCE [LARGE SCALE GENOMIC DNA]</scope>
    <source>
        <strain evidence="6 7">JC819</strain>
    </source>
</reference>
<feature type="domain" description="PAS" evidence="5">
    <location>
        <begin position="26"/>
        <end position="61"/>
    </location>
</feature>
<dbReference type="SMART" id="SM00421">
    <property type="entry name" value="HTH_LUXR"/>
    <property type="match status" value="1"/>
</dbReference>
<dbReference type="PROSITE" id="PS50043">
    <property type="entry name" value="HTH_LUXR_2"/>
    <property type="match status" value="1"/>
</dbReference>
<dbReference type="InterPro" id="IPR000792">
    <property type="entry name" value="Tscrpt_reg_LuxR_C"/>
</dbReference>
<evidence type="ECO:0000259" key="4">
    <source>
        <dbReference type="PROSITE" id="PS50043"/>
    </source>
</evidence>
<dbReference type="InterPro" id="IPR013767">
    <property type="entry name" value="PAS_fold"/>
</dbReference>
<keyword evidence="2" id="KW-0238">DNA-binding</keyword>
<dbReference type="PROSITE" id="PS50112">
    <property type="entry name" value="PAS"/>
    <property type="match status" value="1"/>
</dbReference>
<dbReference type="Pfam" id="PF00196">
    <property type="entry name" value="GerE"/>
    <property type="match status" value="1"/>
</dbReference>
<dbReference type="Gene3D" id="1.10.10.10">
    <property type="entry name" value="Winged helix-like DNA-binding domain superfamily/Winged helix DNA-binding domain"/>
    <property type="match status" value="1"/>
</dbReference>
<keyword evidence="1" id="KW-0805">Transcription regulation</keyword>
<protein>
    <submittedName>
        <fullName evidence="6">LuxR C-terminal-related transcriptional regulator</fullName>
    </submittedName>
</protein>
<dbReference type="Pfam" id="PF00989">
    <property type="entry name" value="PAS"/>
    <property type="match status" value="1"/>
</dbReference>
<dbReference type="PANTHER" id="PTHR44688">
    <property type="entry name" value="DNA-BINDING TRANSCRIPTIONAL ACTIVATOR DEVR_DOSR"/>
    <property type="match status" value="1"/>
</dbReference>
<comment type="caution">
    <text evidence="6">The sequence shown here is derived from an EMBL/GenBank/DDBJ whole genome shotgun (WGS) entry which is preliminary data.</text>
</comment>
<sequence>MVYSTAAPDQPRLTDFVAPHAFISQDLSGNITEVSHSITEVLGYSPETLVGRPINTIFSPDCRANDYFRFASDRRPTHLLLSLLSSSDESRVFSVYRNRSIGSGQDDRYHNLLSDVTDEVRQYQTLKSRLETLQSIQRGLSDQEHQVAERIVNGMLNREIAEELQVSERTVDRRRASVMNHYGVDSTAELVCQLSELSHLKTFLQIAGQSTWRTAVNVNELAARPLSRSA</sequence>
<keyword evidence="3" id="KW-0804">Transcription</keyword>
<accession>A0ABT7PHM1</accession>
<dbReference type="InterPro" id="IPR036388">
    <property type="entry name" value="WH-like_DNA-bd_sf"/>
</dbReference>
<evidence type="ECO:0000313" key="6">
    <source>
        <dbReference type="EMBL" id="MDM4016002.1"/>
    </source>
</evidence>
<dbReference type="PANTHER" id="PTHR44688:SF16">
    <property type="entry name" value="DNA-BINDING TRANSCRIPTIONAL ACTIVATOR DEVR_DOSR"/>
    <property type="match status" value="1"/>
</dbReference>
<dbReference type="Proteomes" id="UP001239462">
    <property type="component" value="Unassembled WGS sequence"/>
</dbReference>
<organism evidence="6 7">
    <name type="scientific">Roseiconus lacunae</name>
    <dbReference type="NCBI Taxonomy" id="2605694"/>
    <lineage>
        <taxon>Bacteria</taxon>
        <taxon>Pseudomonadati</taxon>
        <taxon>Planctomycetota</taxon>
        <taxon>Planctomycetia</taxon>
        <taxon>Pirellulales</taxon>
        <taxon>Pirellulaceae</taxon>
        <taxon>Roseiconus</taxon>
    </lineage>
</organism>
<dbReference type="CDD" id="cd00130">
    <property type="entry name" value="PAS"/>
    <property type="match status" value="1"/>
</dbReference>
<dbReference type="NCBIfam" id="TIGR00229">
    <property type="entry name" value="sensory_box"/>
    <property type="match status" value="1"/>
</dbReference>
<evidence type="ECO:0000259" key="5">
    <source>
        <dbReference type="PROSITE" id="PS50112"/>
    </source>
</evidence>
<evidence type="ECO:0000256" key="2">
    <source>
        <dbReference type="ARBA" id="ARBA00023125"/>
    </source>
</evidence>
<dbReference type="Gene3D" id="3.30.450.20">
    <property type="entry name" value="PAS domain"/>
    <property type="match status" value="1"/>
</dbReference>
<evidence type="ECO:0000256" key="1">
    <source>
        <dbReference type="ARBA" id="ARBA00023015"/>
    </source>
</evidence>
<dbReference type="CDD" id="cd06170">
    <property type="entry name" value="LuxR_C_like"/>
    <property type="match status" value="1"/>
</dbReference>
<dbReference type="SUPFAM" id="SSF46894">
    <property type="entry name" value="C-terminal effector domain of the bipartite response regulators"/>
    <property type="match status" value="1"/>
</dbReference>
<evidence type="ECO:0000256" key="3">
    <source>
        <dbReference type="ARBA" id="ARBA00023163"/>
    </source>
</evidence>
<keyword evidence="7" id="KW-1185">Reference proteome</keyword>
<feature type="domain" description="HTH luxR-type" evidence="4">
    <location>
        <begin position="133"/>
        <end position="198"/>
    </location>
</feature>
<dbReference type="PRINTS" id="PR00038">
    <property type="entry name" value="HTHLUXR"/>
</dbReference>
<name>A0ABT7PHM1_9BACT</name>
<dbReference type="InterPro" id="IPR016032">
    <property type="entry name" value="Sig_transdc_resp-reg_C-effctor"/>
</dbReference>
<dbReference type="InterPro" id="IPR035965">
    <property type="entry name" value="PAS-like_dom_sf"/>
</dbReference>
<dbReference type="RefSeq" id="WP_289163613.1">
    <property type="nucleotide sequence ID" value="NZ_JASZZN010000007.1"/>
</dbReference>
<dbReference type="SMART" id="SM00091">
    <property type="entry name" value="PAS"/>
    <property type="match status" value="1"/>
</dbReference>
<dbReference type="SUPFAM" id="SSF55785">
    <property type="entry name" value="PYP-like sensor domain (PAS domain)"/>
    <property type="match status" value="1"/>
</dbReference>
<dbReference type="InterPro" id="IPR000014">
    <property type="entry name" value="PAS"/>
</dbReference>
<gene>
    <name evidence="6" type="ORF">QTN89_11210</name>
</gene>
<evidence type="ECO:0000313" key="7">
    <source>
        <dbReference type="Proteomes" id="UP001239462"/>
    </source>
</evidence>